<keyword evidence="2" id="KW-1185">Reference proteome</keyword>
<reference evidence="1 2" key="1">
    <citation type="submission" date="2014-04" db="EMBL/GenBank/DDBJ databases">
        <authorList>
            <consortium name="DOE Joint Genome Institute"/>
            <person name="Kuo A."/>
            <person name="Kohler A."/>
            <person name="Costa M.D."/>
            <person name="Nagy L.G."/>
            <person name="Floudas D."/>
            <person name="Copeland A."/>
            <person name="Barry K.W."/>
            <person name="Cichocki N."/>
            <person name="Veneault-Fourrey C."/>
            <person name="LaButti K."/>
            <person name="Lindquist E.A."/>
            <person name="Lipzen A."/>
            <person name="Lundell T."/>
            <person name="Morin E."/>
            <person name="Murat C."/>
            <person name="Sun H."/>
            <person name="Tunlid A."/>
            <person name="Henrissat B."/>
            <person name="Grigoriev I.V."/>
            <person name="Hibbett D.S."/>
            <person name="Martin F."/>
            <person name="Nordberg H.P."/>
            <person name="Cantor M.N."/>
            <person name="Hua S.X."/>
        </authorList>
    </citation>
    <scope>NUCLEOTIDE SEQUENCE [LARGE SCALE GENOMIC DNA]</scope>
    <source>
        <strain evidence="1 2">Marx 270</strain>
    </source>
</reference>
<reference evidence="2" key="2">
    <citation type="submission" date="2015-01" db="EMBL/GenBank/DDBJ databases">
        <title>Evolutionary Origins and Diversification of the Mycorrhizal Mutualists.</title>
        <authorList>
            <consortium name="DOE Joint Genome Institute"/>
            <consortium name="Mycorrhizal Genomics Consortium"/>
            <person name="Kohler A."/>
            <person name="Kuo A."/>
            <person name="Nagy L.G."/>
            <person name="Floudas D."/>
            <person name="Copeland A."/>
            <person name="Barry K.W."/>
            <person name="Cichocki N."/>
            <person name="Veneault-Fourrey C."/>
            <person name="LaButti K."/>
            <person name="Lindquist E.A."/>
            <person name="Lipzen A."/>
            <person name="Lundell T."/>
            <person name="Morin E."/>
            <person name="Murat C."/>
            <person name="Riley R."/>
            <person name="Ohm R."/>
            <person name="Sun H."/>
            <person name="Tunlid A."/>
            <person name="Henrissat B."/>
            <person name="Grigoriev I.V."/>
            <person name="Hibbett D.S."/>
            <person name="Martin F."/>
        </authorList>
    </citation>
    <scope>NUCLEOTIDE SEQUENCE [LARGE SCALE GENOMIC DNA]</scope>
    <source>
        <strain evidence="2">Marx 270</strain>
    </source>
</reference>
<dbReference type="EMBL" id="KN832082">
    <property type="protein sequence ID" value="KIN94915.1"/>
    <property type="molecule type" value="Genomic_DNA"/>
</dbReference>
<accession>A0A0C3NGT2</accession>
<protein>
    <submittedName>
        <fullName evidence="1">Uncharacterized protein</fullName>
    </submittedName>
</protein>
<evidence type="ECO:0000313" key="1">
    <source>
        <dbReference type="EMBL" id="KIN94915.1"/>
    </source>
</evidence>
<gene>
    <name evidence="1" type="ORF">M404DRAFT_1007929</name>
</gene>
<organism evidence="1 2">
    <name type="scientific">Pisolithus tinctorius Marx 270</name>
    <dbReference type="NCBI Taxonomy" id="870435"/>
    <lineage>
        <taxon>Eukaryota</taxon>
        <taxon>Fungi</taxon>
        <taxon>Dikarya</taxon>
        <taxon>Basidiomycota</taxon>
        <taxon>Agaricomycotina</taxon>
        <taxon>Agaricomycetes</taxon>
        <taxon>Agaricomycetidae</taxon>
        <taxon>Boletales</taxon>
        <taxon>Sclerodermatineae</taxon>
        <taxon>Pisolithaceae</taxon>
        <taxon>Pisolithus</taxon>
    </lineage>
</organism>
<dbReference type="HOGENOM" id="CLU_2251155_0_0_1"/>
<proteinExistence type="predicted"/>
<dbReference type="AlphaFoldDB" id="A0A0C3NGT2"/>
<sequence length="104" mass="11837">MITKIPYIVTSNPDINILSRVQGTYELSYRRLRCPAGIQSLGAQRAWQIKWLVSSDTRFTYAAEWRVDSAIIRLADGRVKYTVSEYGRSAKPYSNPSSVRGLHI</sequence>
<name>A0A0C3NGT2_PISTI</name>
<evidence type="ECO:0000313" key="2">
    <source>
        <dbReference type="Proteomes" id="UP000054217"/>
    </source>
</evidence>
<dbReference type="InParanoid" id="A0A0C3NGT2"/>
<dbReference type="Proteomes" id="UP000054217">
    <property type="component" value="Unassembled WGS sequence"/>
</dbReference>